<gene>
    <name evidence="2" type="ORF">J40TS1_21660</name>
</gene>
<dbReference type="SUPFAM" id="SSF69593">
    <property type="entry name" value="Glycerol-3-phosphate (1)-acyltransferase"/>
    <property type="match status" value="1"/>
</dbReference>
<evidence type="ECO:0000313" key="3">
    <source>
        <dbReference type="Proteomes" id="UP000683139"/>
    </source>
</evidence>
<reference evidence="2" key="1">
    <citation type="submission" date="2021-03" db="EMBL/GenBank/DDBJ databases">
        <title>Antimicrobial resistance genes in bacteria isolated from Japanese honey, and their potential for conferring macrolide and lincosamide resistance in the American foulbrood pathogen Paenibacillus larvae.</title>
        <authorList>
            <person name="Okamoto M."/>
            <person name="Kumagai M."/>
            <person name="Kanamori H."/>
            <person name="Takamatsu D."/>
        </authorList>
    </citation>
    <scope>NUCLEOTIDE SEQUENCE</scope>
    <source>
        <strain evidence="2">J40TS1</strain>
    </source>
</reference>
<protein>
    <recommendedName>
        <fullName evidence="1">Phospholipid/glycerol acyltransferase domain-containing protein</fullName>
    </recommendedName>
</protein>
<organism evidence="2 3">
    <name type="scientific">Paenibacillus montaniterrae</name>
    <dbReference type="NCBI Taxonomy" id="429341"/>
    <lineage>
        <taxon>Bacteria</taxon>
        <taxon>Bacillati</taxon>
        <taxon>Bacillota</taxon>
        <taxon>Bacilli</taxon>
        <taxon>Bacillales</taxon>
        <taxon>Paenibacillaceae</taxon>
        <taxon>Paenibacillus</taxon>
    </lineage>
</organism>
<dbReference type="CDD" id="cd07989">
    <property type="entry name" value="LPLAT_AGPAT-like"/>
    <property type="match status" value="1"/>
</dbReference>
<accession>A0A920CZ03</accession>
<dbReference type="EMBL" id="BOSE01000003">
    <property type="protein sequence ID" value="GIP16524.1"/>
    <property type="molecule type" value="Genomic_DNA"/>
</dbReference>
<dbReference type="AlphaFoldDB" id="A0A920CZ03"/>
<sequence length="403" mass="46749">MSIERRPSWLERKLLLSPIKAYLKHKYQIELERNDTAKLKPPYIILANHTNKWDPLFINCFVEDPICFVADAPLFRNPLLKRVLDYTGAIPKATAKNETGTIRNMLTAKKHNRVIGIFPEGNCCWDGTTKDIAYATAKLVKLLNIPVVIGHVKGGYLSHPRWADHDRKGKITVSLEKKWDEGELQAMSVEAVHQGITAALAYNEIAWQAEQRVAFQGQGLANYLERALFVCPSCKTVGKLHSEGRQFSCTACGYSVIYNELGYFEPKHKPMHFQFVHQWNAWQLQYTKTNLHEQQLYKAWRQALADEVKLYVSSSEESPFMQLSTGKLTWHRSYLLYKPHHDAEPLKLPIERLEGINVHLNSKLDFYMDNNMLRFDFFHPRSSAYMWYQVIRHSNLQQEAKLQ</sequence>
<comment type="caution">
    <text evidence="2">The sequence shown here is derived from an EMBL/GenBank/DDBJ whole genome shotgun (WGS) entry which is preliminary data.</text>
</comment>
<dbReference type="RefSeq" id="WP_213514847.1">
    <property type="nucleotide sequence ID" value="NZ_BOSE01000003.1"/>
</dbReference>
<evidence type="ECO:0000259" key="1">
    <source>
        <dbReference type="SMART" id="SM00563"/>
    </source>
</evidence>
<proteinExistence type="predicted"/>
<dbReference type="Proteomes" id="UP000683139">
    <property type="component" value="Unassembled WGS sequence"/>
</dbReference>
<dbReference type="GO" id="GO:0016746">
    <property type="term" value="F:acyltransferase activity"/>
    <property type="evidence" value="ECO:0007669"/>
    <property type="project" value="InterPro"/>
</dbReference>
<feature type="domain" description="Phospholipid/glycerol acyltransferase" evidence="1">
    <location>
        <begin position="43"/>
        <end position="152"/>
    </location>
</feature>
<evidence type="ECO:0000313" key="2">
    <source>
        <dbReference type="EMBL" id="GIP16524.1"/>
    </source>
</evidence>
<dbReference type="InterPro" id="IPR002123">
    <property type="entry name" value="Plipid/glycerol_acylTrfase"/>
</dbReference>
<name>A0A920CZ03_9BACL</name>
<keyword evidence="3" id="KW-1185">Reference proteome</keyword>
<dbReference type="SMART" id="SM00563">
    <property type="entry name" value="PlsC"/>
    <property type="match status" value="1"/>
</dbReference>
<dbReference type="Pfam" id="PF01553">
    <property type="entry name" value="Acyltransferase"/>
    <property type="match status" value="1"/>
</dbReference>